<gene>
    <name evidence="4" type="ORF">BCR35DRAFT_297810</name>
</gene>
<dbReference type="InParanoid" id="A0A1Y2G5S7"/>
<dbReference type="STRING" id="106004.A0A1Y2G5S7"/>
<feature type="region of interest" description="Disordered" evidence="2">
    <location>
        <begin position="1"/>
        <end position="31"/>
    </location>
</feature>
<evidence type="ECO:0000256" key="1">
    <source>
        <dbReference type="ARBA" id="ARBA00007797"/>
    </source>
</evidence>
<dbReference type="Pfam" id="PF03914">
    <property type="entry name" value="CBF"/>
    <property type="match status" value="1"/>
</dbReference>
<organism evidence="4 5">
    <name type="scientific">Leucosporidium creatinivorum</name>
    <dbReference type="NCBI Taxonomy" id="106004"/>
    <lineage>
        <taxon>Eukaryota</taxon>
        <taxon>Fungi</taxon>
        <taxon>Dikarya</taxon>
        <taxon>Basidiomycota</taxon>
        <taxon>Pucciniomycotina</taxon>
        <taxon>Microbotryomycetes</taxon>
        <taxon>Leucosporidiales</taxon>
        <taxon>Leucosporidium</taxon>
    </lineage>
</organism>
<accession>A0A1Y2G5S7</accession>
<dbReference type="InterPro" id="IPR027193">
    <property type="entry name" value="Noc4"/>
</dbReference>
<dbReference type="EMBL" id="MCGR01000001">
    <property type="protein sequence ID" value="ORY92419.1"/>
    <property type="molecule type" value="Genomic_DNA"/>
</dbReference>
<dbReference type="FunCoup" id="A0A1Y2G5S7">
    <property type="interactions" value="430"/>
</dbReference>
<evidence type="ECO:0000313" key="4">
    <source>
        <dbReference type="EMBL" id="ORY92419.1"/>
    </source>
</evidence>
<dbReference type="OrthoDB" id="10263185at2759"/>
<keyword evidence="5" id="KW-1185">Reference proteome</keyword>
<dbReference type="InterPro" id="IPR005612">
    <property type="entry name" value="CCAAT-binding_factor"/>
</dbReference>
<feature type="region of interest" description="Disordered" evidence="2">
    <location>
        <begin position="293"/>
        <end position="331"/>
    </location>
</feature>
<feature type="compositionally biased region" description="Low complexity" evidence="2">
    <location>
        <begin position="14"/>
        <end position="29"/>
    </location>
</feature>
<dbReference type="GO" id="GO:0030692">
    <property type="term" value="C:Noc4p-Nop14p complex"/>
    <property type="evidence" value="ECO:0007669"/>
    <property type="project" value="TreeGrafter"/>
</dbReference>
<evidence type="ECO:0000256" key="2">
    <source>
        <dbReference type="SAM" id="MobiDB-lite"/>
    </source>
</evidence>
<dbReference type="PANTHER" id="PTHR12455">
    <property type="entry name" value="NUCLEOLAR COMPLEX PROTEIN 4"/>
    <property type="match status" value="1"/>
</dbReference>
<feature type="domain" description="CCAAT-binding factor" evidence="3">
    <location>
        <begin position="406"/>
        <end position="563"/>
    </location>
</feature>
<evidence type="ECO:0000313" key="5">
    <source>
        <dbReference type="Proteomes" id="UP000193467"/>
    </source>
</evidence>
<dbReference type="Proteomes" id="UP000193467">
    <property type="component" value="Unassembled WGS sequence"/>
</dbReference>
<evidence type="ECO:0000259" key="3">
    <source>
        <dbReference type="Pfam" id="PF03914"/>
    </source>
</evidence>
<sequence>MAPSSLAKTKKGRSTSSVKPVTSTTTSSSQPDSILSQIHLLTSQLPPAAPANSSLNPLADLVNLFDSIPLSLPSNASPAATQLNRQQVHTALHSLAAIFQLLIKQGRLHVQEDTSVQQVKQWLNDRFQQYLAKAALVVGDHWDHNVRISALNALMSLLRAESSFLTSLHHSRQAQFPSSTFAHIARAILVPTPQGAELRIETRDEWLKWFNRDDDVRYHFLKEAAALLSSYTPSATAPSKSKKSAPAAPTPSVPAHLSTNLITLLELLTTMPTSPHELNSFWTSTPIVLKAPKLGGGKKRKAPEAVEDGSTGIFDSSSESEAEPEQKLSSSQTKKLLPPLLSLSAHKKVFQDCWMALLSLPGGLDETEAKRVLVILHRQVLPHLVEPRRLMDWLVDCADGGGTIGILALNGLFTLMQKHNLEFPDFFAKLYSLLDRDVLHVRYRPRFFRLLDVFMGSSHLPSHLVASFIKRLARLSLSAPPAGIITIIPFIYNMLKRHPGCMVMIHKPKGRYGDEDEVDVRGAENDPFLPAELDPLKTNAITSSLWELKALQSHYLASVSGLAKIFSEVMNKQNYAMEDFLDHSYATMFTSETTRTLRTAPALAPVPKRQPIGDSFFPAPGSLNAETTVEKVVEKVLTEEGVLEEVVSERTVEPVDVVGRLWAF</sequence>
<dbReference type="PANTHER" id="PTHR12455:SF0">
    <property type="entry name" value="NUCLEOLAR COMPLEX PROTEIN 4 HOMOLOG"/>
    <property type="match status" value="1"/>
</dbReference>
<comment type="caution">
    <text evidence="4">The sequence shown here is derived from an EMBL/GenBank/DDBJ whole genome shotgun (WGS) entry which is preliminary data.</text>
</comment>
<dbReference type="AlphaFoldDB" id="A0A1Y2G5S7"/>
<reference evidence="4 5" key="1">
    <citation type="submission" date="2016-07" db="EMBL/GenBank/DDBJ databases">
        <title>Pervasive Adenine N6-methylation of Active Genes in Fungi.</title>
        <authorList>
            <consortium name="DOE Joint Genome Institute"/>
            <person name="Mondo S.J."/>
            <person name="Dannebaum R.O."/>
            <person name="Kuo R.C."/>
            <person name="Labutti K."/>
            <person name="Haridas S."/>
            <person name="Kuo A."/>
            <person name="Salamov A."/>
            <person name="Ahrendt S.R."/>
            <person name="Lipzen A."/>
            <person name="Sullivan W."/>
            <person name="Andreopoulos W.B."/>
            <person name="Clum A."/>
            <person name="Lindquist E."/>
            <person name="Daum C."/>
            <person name="Ramamoorthy G.K."/>
            <person name="Gryganskyi A."/>
            <person name="Culley D."/>
            <person name="Magnuson J.K."/>
            <person name="James T.Y."/>
            <person name="O'Malley M.A."/>
            <person name="Stajich J.E."/>
            <person name="Spatafora J.W."/>
            <person name="Visel A."/>
            <person name="Grigoriev I.V."/>
        </authorList>
    </citation>
    <scope>NUCLEOTIDE SEQUENCE [LARGE SCALE GENOMIC DNA]</scope>
    <source>
        <strain evidence="4 5">62-1032</strain>
    </source>
</reference>
<protein>
    <submittedName>
        <fullName evidence="4">CBF/Mak21 family-domain-containing protein</fullName>
    </submittedName>
</protein>
<dbReference type="GO" id="GO:0032040">
    <property type="term" value="C:small-subunit processome"/>
    <property type="evidence" value="ECO:0007669"/>
    <property type="project" value="TreeGrafter"/>
</dbReference>
<comment type="similarity">
    <text evidence="1">Belongs to the CBF/MAK21 family.</text>
</comment>
<proteinExistence type="inferred from homology"/>
<name>A0A1Y2G5S7_9BASI</name>
<dbReference type="GO" id="GO:0042254">
    <property type="term" value="P:ribosome biogenesis"/>
    <property type="evidence" value="ECO:0007669"/>
    <property type="project" value="InterPro"/>
</dbReference>